<keyword evidence="3" id="KW-1185">Reference proteome</keyword>
<dbReference type="Proteomes" id="UP001610563">
    <property type="component" value="Unassembled WGS sequence"/>
</dbReference>
<reference evidence="2 3" key="1">
    <citation type="submission" date="2024-07" db="EMBL/GenBank/DDBJ databases">
        <title>Section-level genome sequencing and comparative genomics of Aspergillus sections Usti and Cavernicolus.</title>
        <authorList>
            <consortium name="Lawrence Berkeley National Laboratory"/>
            <person name="Nybo J.L."/>
            <person name="Vesth T.C."/>
            <person name="Theobald S."/>
            <person name="Frisvad J.C."/>
            <person name="Larsen T.O."/>
            <person name="Kjaerboelling I."/>
            <person name="Rothschild-Mancinelli K."/>
            <person name="Lyhne E.K."/>
            <person name="Kogle M.E."/>
            <person name="Barry K."/>
            <person name="Clum A."/>
            <person name="Na H."/>
            <person name="Ledsgaard L."/>
            <person name="Lin J."/>
            <person name="Lipzen A."/>
            <person name="Kuo A."/>
            <person name="Riley R."/>
            <person name="Mondo S."/>
            <person name="Labutti K."/>
            <person name="Haridas S."/>
            <person name="Pangalinan J."/>
            <person name="Salamov A.A."/>
            <person name="Simmons B.A."/>
            <person name="Magnuson J.K."/>
            <person name="Chen J."/>
            <person name="Drula E."/>
            <person name="Henrissat B."/>
            <person name="Wiebenga A."/>
            <person name="Lubbers R.J."/>
            <person name="Gomes A.C."/>
            <person name="Makela M.R."/>
            <person name="Stajich J."/>
            <person name="Grigoriev I.V."/>
            <person name="Mortensen U.H."/>
            <person name="De Vries R.P."/>
            <person name="Baker S.E."/>
            <person name="Andersen M.R."/>
        </authorList>
    </citation>
    <scope>NUCLEOTIDE SEQUENCE [LARGE SCALE GENOMIC DNA]</scope>
    <source>
        <strain evidence="2 3">CBS 209.92</strain>
    </source>
</reference>
<evidence type="ECO:0000313" key="2">
    <source>
        <dbReference type="EMBL" id="KAL2795212.1"/>
    </source>
</evidence>
<dbReference type="EMBL" id="JBFTWV010000037">
    <property type="protein sequence ID" value="KAL2795212.1"/>
    <property type="molecule type" value="Genomic_DNA"/>
</dbReference>
<evidence type="ECO:0000313" key="3">
    <source>
        <dbReference type="Proteomes" id="UP001610563"/>
    </source>
</evidence>
<organism evidence="2 3">
    <name type="scientific">Aspergillus keveii</name>
    <dbReference type="NCBI Taxonomy" id="714993"/>
    <lineage>
        <taxon>Eukaryota</taxon>
        <taxon>Fungi</taxon>
        <taxon>Dikarya</taxon>
        <taxon>Ascomycota</taxon>
        <taxon>Pezizomycotina</taxon>
        <taxon>Eurotiomycetes</taxon>
        <taxon>Eurotiomycetidae</taxon>
        <taxon>Eurotiales</taxon>
        <taxon>Aspergillaceae</taxon>
        <taxon>Aspergillus</taxon>
        <taxon>Aspergillus subgen. Nidulantes</taxon>
    </lineage>
</organism>
<feature type="region of interest" description="Disordered" evidence="1">
    <location>
        <begin position="23"/>
        <end position="46"/>
    </location>
</feature>
<feature type="compositionally biased region" description="Basic residues" evidence="1">
    <location>
        <begin position="37"/>
        <end position="46"/>
    </location>
</feature>
<gene>
    <name evidence="2" type="ORF">BJX66DRAFT_337213</name>
</gene>
<sequence>MRSPIPKTLTQLLQHASLFINGRPQSPRLQRDLNRPPKAHSLRLRPRRNRHRLFVQVTPANPASPSGYALKFADFKGHWRISQKNTPAVGDTAHGHWMKDGIVWWVKGRVTDVHRDKTFYIVTGKDMATAETYWGRDVENGTKPALGFR</sequence>
<name>A0ABR4G861_9EURO</name>
<proteinExistence type="predicted"/>
<accession>A0ABR4G861</accession>
<protein>
    <submittedName>
        <fullName evidence="2">Uncharacterized protein</fullName>
    </submittedName>
</protein>
<comment type="caution">
    <text evidence="2">The sequence shown here is derived from an EMBL/GenBank/DDBJ whole genome shotgun (WGS) entry which is preliminary data.</text>
</comment>
<evidence type="ECO:0000256" key="1">
    <source>
        <dbReference type="SAM" id="MobiDB-lite"/>
    </source>
</evidence>